<feature type="transmembrane region" description="Helical" evidence="4">
    <location>
        <begin position="318"/>
        <end position="337"/>
    </location>
</feature>
<keyword evidence="4" id="KW-1133">Transmembrane helix</keyword>
<feature type="transmembrane region" description="Helical" evidence="4">
    <location>
        <begin position="402"/>
        <end position="423"/>
    </location>
</feature>
<dbReference type="SMART" id="SM00028">
    <property type="entry name" value="TPR"/>
    <property type="match status" value="4"/>
</dbReference>
<accession>A0A518C8Z4</accession>
<dbReference type="PANTHER" id="PTHR44227">
    <property type="match status" value="1"/>
</dbReference>
<dbReference type="RefSeq" id="WP_144973280.1">
    <property type="nucleotide sequence ID" value="NZ_CP036289.1"/>
</dbReference>
<keyword evidence="4" id="KW-0812">Transmembrane</keyword>
<reference evidence="6" key="1">
    <citation type="submission" date="2019-02" db="EMBL/GenBank/DDBJ databases">
        <title>Deep-cultivation of Planctomycetes and their phenomic and genomic characterization uncovers novel biology.</title>
        <authorList>
            <person name="Wiegand S."/>
            <person name="Jogler M."/>
            <person name="Boedeker C."/>
            <person name="Pinto D."/>
            <person name="Vollmers J."/>
            <person name="Rivas-Marin E."/>
            <person name="Kohn T."/>
            <person name="Peeters S.H."/>
            <person name="Heuer A."/>
            <person name="Rast P."/>
            <person name="Oberbeckmann S."/>
            <person name="Bunk B."/>
            <person name="Jeske O."/>
            <person name="Meyerdierks A."/>
            <person name="Storesund J.E."/>
            <person name="Kallscheuer N."/>
            <person name="Luecker S."/>
            <person name="Lage O.M."/>
            <person name="Pohl T."/>
            <person name="Merkel B.J."/>
            <person name="Hornburger P."/>
            <person name="Mueller R.-W."/>
            <person name="Bruemmer F."/>
            <person name="Labrenz M."/>
            <person name="Spormann A.M."/>
            <person name="Op den Camp H."/>
            <person name="Overmann J."/>
            <person name="Amann R."/>
            <person name="Jetten M.S.M."/>
            <person name="Mascher T."/>
            <person name="Medema M.H."/>
            <person name="Devos D.P."/>
            <person name="Kaster A.-K."/>
            <person name="Ovreas L."/>
            <person name="Rohde M."/>
            <person name="Galperin M.Y."/>
            <person name="Jogler C."/>
        </authorList>
    </citation>
    <scope>NUCLEOTIDE SEQUENCE [LARGE SCALE GENOMIC DNA]</scope>
    <source>
        <strain evidence="6">Pan97</strain>
    </source>
</reference>
<feature type="transmembrane region" description="Helical" evidence="4">
    <location>
        <begin position="31"/>
        <end position="54"/>
    </location>
</feature>
<name>A0A518C8Z4_9BACT</name>
<keyword evidence="4" id="KW-0472">Membrane</keyword>
<evidence type="ECO:0000256" key="4">
    <source>
        <dbReference type="SAM" id="Phobius"/>
    </source>
</evidence>
<keyword evidence="2 3" id="KW-0802">TPR repeat</keyword>
<protein>
    <submittedName>
        <fullName evidence="5">Outer membrane protein PgaA</fullName>
    </submittedName>
</protein>
<evidence type="ECO:0000256" key="3">
    <source>
        <dbReference type="PROSITE-ProRule" id="PRU00339"/>
    </source>
</evidence>
<dbReference type="EMBL" id="CP036289">
    <property type="protein sequence ID" value="QDU75698.1"/>
    <property type="molecule type" value="Genomic_DNA"/>
</dbReference>
<dbReference type="PANTHER" id="PTHR44227:SF3">
    <property type="entry name" value="PROTEIN O-MANNOSYL-TRANSFERASE TMTC4"/>
    <property type="match status" value="1"/>
</dbReference>
<dbReference type="OrthoDB" id="232771at2"/>
<evidence type="ECO:0000256" key="2">
    <source>
        <dbReference type="ARBA" id="ARBA00022803"/>
    </source>
</evidence>
<dbReference type="SUPFAM" id="SSF48452">
    <property type="entry name" value="TPR-like"/>
    <property type="match status" value="2"/>
</dbReference>
<feature type="transmembrane region" description="Helical" evidence="4">
    <location>
        <begin position="239"/>
        <end position="258"/>
    </location>
</feature>
<dbReference type="KEGG" id="bvo:Pan97_27330"/>
<feature type="transmembrane region" description="Helical" evidence="4">
    <location>
        <begin position="101"/>
        <end position="122"/>
    </location>
</feature>
<sequence>MSQRSKESPKQTRDPAPTETWASQLAEQTKWLRVVLVVAVVAAYLTSLGGTFVFDDFPRIVERENLDNLASALRGMARLRSRSTTHFSFAINAALFGKSAFYFHLVNLLIHVVSVLTLFELVRGSIAWWNRNHPPHLNANLTGFVAALLWGVHPLGTMAVTYIVQRHESLMAMFYLLTLYCLLRGRLAQTAWPWYIGSILCCWLGMGAKEIMVTAPLVALVYDRCFLSTSWRELLAKRVWVFAMFLVPATILFIKNLSIFKAGTSANSYVLGAHETASAWLYLWTQAGVIVHYLYLSFWPVQLTFDYDWPVANQEREYLLPAIFVLGLLVLSFWLLYKRPAIGFVAIAFFFILAPTSSIVPIIDVAFEHRMYLPLACLCVLAAMGLNAAVEKWRANQSDESKYQTILLVGLTLAVLLGIRTAYRNLDYHSQIALWTTTVEARPMNLRANHNLAQELRQADRLPEAEQTLLRSIAYCEQHGYESFPLHGDLAELHVNAGQFDQAYERFQVALNAASSPPENISEYHTLLRNRKLAETRTSYGALLDLMQRPAEAARQFDLAIELRPDVAQSYVMAGHAYRKSGNLEMALARWKKAVELEPGSSDVARDYTMLLVDAGHYREAAERLQQYVQQNPDDLPMQFQLARIQAAAPDDQVRNPEVALKRCDRLLKAFPQHAPEIQQVEAMARGNAGQTDQAVALLETLRQKTPDTEAEVRRNLDMMSARFRQKQLVLLADKNVKR</sequence>
<dbReference type="InterPro" id="IPR011990">
    <property type="entry name" value="TPR-like_helical_dom_sf"/>
</dbReference>
<feature type="transmembrane region" description="Helical" evidence="4">
    <location>
        <begin position="143"/>
        <end position="164"/>
    </location>
</feature>
<keyword evidence="6" id="KW-1185">Reference proteome</keyword>
<evidence type="ECO:0000313" key="5">
    <source>
        <dbReference type="EMBL" id="QDU75698.1"/>
    </source>
</evidence>
<dbReference type="Pfam" id="PF14559">
    <property type="entry name" value="TPR_19"/>
    <property type="match status" value="1"/>
</dbReference>
<feature type="transmembrane region" description="Helical" evidence="4">
    <location>
        <begin position="344"/>
        <end position="365"/>
    </location>
</feature>
<gene>
    <name evidence="5" type="ORF">Pan97_27330</name>
</gene>
<dbReference type="PROSITE" id="PS50005">
    <property type="entry name" value="TPR"/>
    <property type="match status" value="1"/>
</dbReference>
<feature type="repeat" description="TPR" evidence="3">
    <location>
        <begin position="568"/>
        <end position="601"/>
    </location>
</feature>
<dbReference type="Proteomes" id="UP000318626">
    <property type="component" value="Chromosome"/>
</dbReference>
<evidence type="ECO:0000256" key="1">
    <source>
        <dbReference type="ARBA" id="ARBA00022737"/>
    </source>
</evidence>
<evidence type="ECO:0000313" key="6">
    <source>
        <dbReference type="Proteomes" id="UP000318626"/>
    </source>
</evidence>
<feature type="transmembrane region" description="Helical" evidence="4">
    <location>
        <begin position="279"/>
        <end position="298"/>
    </location>
</feature>
<proteinExistence type="predicted"/>
<organism evidence="5 6">
    <name type="scientific">Bremerella volcania</name>
    <dbReference type="NCBI Taxonomy" id="2527984"/>
    <lineage>
        <taxon>Bacteria</taxon>
        <taxon>Pseudomonadati</taxon>
        <taxon>Planctomycetota</taxon>
        <taxon>Planctomycetia</taxon>
        <taxon>Pirellulales</taxon>
        <taxon>Pirellulaceae</taxon>
        <taxon>Bremerella</taxon>
    </lineage>
</organism>
<feature type="transmembrane region" description="Helical" evidence="4">
    <location>
        <begin position="170"/>
        <end position="187"/>
    </location>
</feature>
<dbReference type="InterPro" id="IPR052346">
    <property type="entry name" value="O-mannosyl-transferase_TMTC"/>
</dbReference>
<dbReference type="Gene3D" id="1.25.40.10">
    <property type="entry name" value="Tetratricopeptide repeat domain"/>
    <property type="match status" value="2"/>
</dbReference>
<feature type="transmembrane region" description="Helical" evidence="4">
    <location>
        <begin position="194"/>
        <end position="219"/>
    </location>
</feature>
<keyword evidence="1" id="KW-0677">Repeat</keyword>
<dbReference type="AlphaFoldDB" id="A0A518C8Z4"/>
<feature type="transmembrane region" description="Helical" evidence="4">
    <location>
        <begin position="371"/>
        <end position="390"/>
    </location>
</feature>
<dbReference type="InterPro" id="IPR019734">
    <property type="entry name" value="TPR_rpt"/>
</dbReference>